<dbReference type="EMBL" id="UGTM01000001">
    <property type="protein sequence ID" value="SUB87531.1"/>
    <property type="molecule type" value="Genomic_DNA"/>
</dbReference>
<keyword evidence="2" id="KW-0808">Transferase</keyword>
<organism evidence="2 3">
    <name type="scientific">Prevotella denticola</name>
    <dbReference type="NCBI Taxonomy" id="28129"/>
    <lineage>
        <taxon>Bacteria</taxon>
        <taxon>Pseudomonadati</taxon>
        <taxon>Bacteroidota</taxon>
        <taxon>Bacteroidia</taxon>
        <taxon>Bacteroidales</taxon>
        <taxon>Prevotellaceae</taxon>
        <taxon>Prevotella</taxon>
    </lineage>
</organism>
<proteinExistence type="predicted"/>
<feature type="domain" description="Glycosyltransferase 2-like" evidence="1">
    <location>
        <begin position="4"/>
        <end position="134"/>
    </location>
</feature>
<gene>
    <name evidence="2" type="primary">wbbL_2</name>
    <name evidence="2" type="ORF">NCTC13067_01202</name>
</gene>
<dbReference type="Pfam" id="PF00535">
    <property type="entry name" value="Glycos_transf_2"/>
    <property type="match status" value="1"/>
</dbReference>
<evidence type="ECO:0000313" key="3">
    <source>
        <dbReference type="Proteomes" id="UP000255469"/>
    </source>
</evidence>
<protein>
    <submittedName>
        <fullName evidence="2">dTDP-Rha:alpha-D-GlcNAc-pyrophosphate polyprenol, alpha-3-L-rhamnosyltransferase</fullName>
        <ecNumber evidence="2">2.4.-.-</ecNumber>
    </submittedName>
</protein>
<keyword evidence="2" id="KW-0328">Glycosyltransferase</keyword>
<reference evidence="2 3" key="1">
    <citation type="submission" date="2018-06" db="EMBL/GenBank/DDBJ databases">
        <authorList>
            <consortium name="Pathogen Informatics"/>
            <person name="Doyle S."/>
        </authorList>
    </citation>
    <scope>NUCLEOTIDE SEQUENCE [LARGE SCALE GENOMIC DNA]</scope>
    <source>
        <strain evidence="2 3">NCTC13067</strain>
    </source>
</reference>
<accession>A0A379E5C0</accession>
<sequence>MKLSVVIVNYNVKYYLGQCLQSLFRALKGVEAEVFVVDNHSHDGSVAYLRSRFPAVHVIASAHNLGFARGNNIALRQCKGEYVLLLNPDTVVGETVIQSSIAFMDSHPAAGAHGVEMIDDRGRRAPESRRGLPSPSVAFYKMTGLCRRFPQHDRFAHYYMGSLPWDVPGRIEVVSGAYCFLRRSALERVGLLDEDFFMYGEDVDLSYRLLKGGCENWYLPVHILHYKGESTQKSSFRYVHVFYEAMLIFFRKHYGGMNVLWRLPIKAAIYAKAIGSLVGMTVGTVRKKMGFRSPVAVSCPHYIFVGGEEMVRCCEQLAADNALSAMSYVAGDEGLPSVHSTLLESLVGQGGEFCVVYDTAQYSYQSILEAFARQPQSNIHIGFYHVCENCIITMNEIIGGQ</sequence>
<dbReference type="PANTHER" id="PTHR43179">
    <property type="entry name" value="RHAMNOSYLTRANSFERASE WBBL"/>
    <property type="match status" value="1"/>
</dbReference>
<dbReference type="PANTHER" id="PTHR43179:SF7">
    <property type="entry name" value="RHAMNOSYLTRANSFERASE WBBL"/>
    <property type="match status" value="1"/>
</dbReference>
<dbReference type="InterPro" id="IPR001173">
    <property type="entry name" value="Glyco_trans_2-like"/>
</dbReference>
<dbReference type="SUPFAM" id="SSF53448">
    <property type="entry name" value="Nucleotide-diphospho-sugar transferases"/>
    <property type="match status" value="1"/>
</dbReference>
<dbReference type="Proteomes" id="UP000255469">
    <property type="component" value="Unassembled WGS sequence"/>
</dbReference>
<dbReference type="GO" id="GO:0016757">
    <property type="term" value="F:glycosyltransferase activity"/>
    <property type="evidence" value="ECO:0007669"/>
    <property type="project" value="UniProtKB-KW"/>
</dbReference>
<dbReference type="RefSeq" id="WP_025068310.1">
    <property type="nucleotide sequence ID" value="NZ_CAUVPN010000002.1"/>
</dbReference>
<dbReference type="Gene3D" id="3.90.550.10">
    <property type="entry name" value="Spore Coat Polysaccharide Biosynthesis Protein SpsA, Chain A"/>
    <property type="match status" value="1"/>
</dbReference>
<dbReference type="CDD" id="cd04186">
    <property type="entry name" value="GT_2_like_c"/>
    <property type="match status" value="1"/>
</dbReference>
<dbReference type="EC" id="2.4.-.-" evidence="2"/>
<name>A0A379E5C0_9BACT</name>
<evidence type="ECO:0000259" key="1">
    <source>
        <dbReference type="Pfam" id="PF00535"/>
    </source>
</evidence>
<dbReference type="AlphaFoldDB" id="A0A379E5C0"/>
<evidence type="ECO:0000313" key="2">
    <source>
        <dbReference type="EMBL" id="SUB87531.1"/>
    </source>
</evidence>
<dbReference type="InterPro" id="IPR029044">
    <property type="entry name" value="Nucleotide-diphossugar_trans"/>
</dbReference>